<dbReference type="NCBIfam" id="TIGR01783">
    <property type="entry name" value="TonB-siderophor"/>
    <property type="match status" value="1"/>
</dbReference>
<dbReference type="PROSITE" id="PS52016">
    <property type="entry name" value="TONB_DEPENDENT_REC_3"/>
    <property type="match status" value="1"/>
</dbReference>
<evidence type="ECO:0000256" key="14">
    <source>
        <dbReference type="PROSITE-ProRule" id="PRU01360"/>
    </source>
</evidence>
<evidence type="ECO:0000256" key="15">
    <source>
        <dbReference type="PROSITE-ProRule" id="PRU10144"/>
    </source>
</evidence>
<dbReference type="SMART" id="SM00965">
    <property type="entry name" value="STN"/>
    <property type="match status" value="1"/>
</dbReference>
<evidence type="ECO:0000256" key="10">
    <source>
        <dbReference type="ARBA" id="ARBA00023077"/>
    </source>
</evidence>
<dbReference type="Gene3D" id="3.55.50.30">
    <property type="match status" value="1"/>
</dbReference>
<keyword evidence="5" id="KW-0410">Iron transport</keyword>
<evidence type="ECO:0000256" key="2">
    <source>
        <dbReference type="ARBA" id="ARBA00009810"/>
    </source>
</evidence>
<keyword evidence="12 19" id="KW-0675">Receptor</keyword>
<evidence type="ECO:0000256" key="17">
    <source>
        <dbReference type="SAM" id="SignalP"/>
    </source>
</evidence>
<keyword evidence="6 14" id="KW-0812">Transmembrane</keyword>
<dbReference type="RefSeq" id="WP_213669058.1">
    <property type="nucleotide sequence ID" value="NZ_JAHCDA010000001.1"/>
</dbReference>
<evidence type="ECO:0000256" key="11">
    <source>
        <dbReference type="ARBA" id="ARBA00023136"/>
    </source>
</evidence>
<feature type="chain" id="PRO_5047133432" evidence="17">
    <location>
        <begin position="24"/>
        <end position="792"/>
    </location>
</feature>
<keyword evidence="4 14" id="KW-1134">Transmembrane beta strand</keyword>
<organism evidence="19 20">
    <name type="scientific">Roseococcus pinisoli</name>
    <dbReference type="NCBI Taxonomy" id="2835040"/>
    <lineage>
        <taxon>Bacteria</taxon>
        <taxon>Pseudomonadati</taxon>
        <taxon>Pseudomonadota</taxon>
        <taxon>Alphaproteobacteria</taxon>
        <taxon>Acetobacterales</taxon>
        <taxon>Roseomonadaceae</taxon>
        <taxon>Roseococcus</taxon>
    </lineage>
</organism>
<sequence length="792" mass="84416">MGLALRVALLGTTLLAGGGVVLAQAQTVAPAIAIAVPPGPLAQALNRLAGQTGLQIVYDAALAEGRTSPGASGSLTPSQALERVLIGTGLMHSLAGGNVVRLQPIPGPESAVSLPQMEVTGQAAPSTAMIGNLPRPYAGGQVATGGQLGLLGNRSIMDTPFSATNYTAETIRNTQARSLADLMINEPSVRMVSPVSNGSEVFNMRGFSVANQDVAFGGLFGILPFWRGSVASAERVEVLRGPNALLNGMSPSGASGGAINLVPKRADDIALTRVTANYISGSNFGGAFDVGRRFGTDNRFGARINGVYRDGDYSRTSQQHGEVTGGFDWRGDRARLSLDIGWQQERQQGTEGLMGLAANLPRPPTAPNATRSMYQPWTFWNSDAVYGVLRGEYDIAQDVTAYGAFGGRHYTSQYILPFGQNLQGNGAFTENAIYNNEYYDAISSEVGIRGRVQTGPVVHRLSLAGTYVEQTSGVVGASLSPLSSNIYSPRLTSRPNLPILPGIPRTGYLAMTSIAVADTMSFLDERVNVTAGLRQQYVRSRSYSAVSGVRTAAYSQDALTPVVGLVVKPWRNVSVYANYIEGLSQGGMAPAGTRNAGEILAPFVANQYEVGVKVDWGNVTTTLAAFQITRPSSFTDPATNFFVSNGEQRNRGLEFNAFGEAWPGVRLLGGAMYMEAELTSTAGGALNGRSAVNAPRWSLNLGGEWDTPFVPGLTLSGRVIHTASAYLNQQNTQRIPDWTRFDIGARYRFQTTRGPITLHANIENLFDKNYWMSSSLYRGAPRTFLFAVSADF</sequence>
<keyword evidence="8" id="KW-0408">Iron</keyword>
<keyword evidence="3 14" id="KW-0813">Transport</keyword>
<dbReference type="PANTHER" id="PTHR32552">
    <property type="entry name" value="FERRICHROME IRON RECEPTOR-RELATED"/>
    <property type="match status" value="1"/>
</dbReference>
<dbReference type="Pfam" id="PF07660">
    <property type="entry name" value="STN"/>
    <property type="match status" value="1"/>
</dbReference>
<dbReference type="CDD" id="cd01347">
    <property type="entry name" value="ligand_gated_channel"/>
    <property type="match status" value="1"/>
</dbReference>
<evidence type="ECO:0000313" key="20">
    <source>
        <dbReference type="Proteomes" id="UP000766336"/>
    </source>
</evidence>
<evidence type="ECO:0000256" key="4">
    <source>
        <dbReference type="ARBA" id="ARBA00022452"/>
    </source>
</evidence>
<evidence type="ECO:0000256" key="1">
    <source>
        <dbReference type="ARBA" id="ARBA00004571"/>
    </source>
</evidence>
<comment type="subcellular location">
    <subcellularLocation>
        <location evidence="1 14">Cell outer membrane</location>
        <topology evidence="1 14">Multi-pass membrane protein</topology>
    </subcellularLocation>
</comment>
<evidence type="ECO:0000259" key="18">
    <source>
        <dbReference type="SMART" id="SM00965"/>
    </source>
</evidence>
<evidence type="ECO:0000256" key="7">
    <source>
        <dbReference type="ARBA" id="ARBA00022729"/>
    </source>
</evidence>
<dbReference type="Gene3D" id="2.40.170.20">
    <property type="entry name" value="TonB-dependent receptor, beta-barrel domain"/>
    <property type="match status" value="1"/>
</dbReference>
<dbReference type="PROSITE" id="PS01156">
    <property type="entry name" value="TONB_DEPENDENT_REC_2"/>
    <property type="match status" value="1"/>
</dbReference>
<evidence type="ECO:0000256" key="6">
    <source>
        <dbReference type="ARBA" id="ARBA00022692"/>
    </source>
</evidence>
<evidence type="ECO:0000256" key="16">
    <source>
        <dbReference type="RuleBase" id="RU003357"/>
    </source>
</evidence>
<keyword evidence="9" id="KW-0406">Ion transport</keyword>
<dbReference type="EMBL" id="JAHCDA010000001">
    <property type="protein sequence ID" value="MBS7810440.1"/>
    <property type="molecule type" value="Genomic_DNA"/>
</dbReference>
<evidence type="ECO:0000256" key="13">
    <source>
        <dbReference type="ARBA" id="ARBA00023237"/>
    </source>
</evidence>
<keyword evidence="20" id="KW-1185">Reference proteome</keyword>
<gene>
    <name evidence="19" type="ORF">KHU32_05795</name>
</gene>
<keyword evidence="11 14" id="KW-0472">Membrane</keyword>
<dbReference type="InterPro" id="IPR010917">
    <property type="entry name" value="TonB_rcpt_CS"/>
</dbReference>
<dbReference type="InterPro" id="IPR037066">
    <property type="entry name" value="Plug_dom_sf"/>
</dbReference>
<name>A0ABS5QBV7_9PROT</name>
<feature type="signal peptide" evidence="17">
    <location>
        <begin position="1"/>
        <end position="23"/>
    </location>
</feature>
<protein>
    <submittedName>
        <fullName evidence="19">TonB-dependent receptor</fullName>
    </submittedName>
</protein>
<dbReference type="Pfam" id="PF07715">
    <property type="entry name" value="Plug"/>
    <property type="match status" value="1"/>
</dbReference>
<proteinExistence type="inferred from homology"/>
<dbReference type="PANTHER" id="PTHR32552:SF82">
    <property type="entry name" value="FCUA PROTEIN"/>
    <property type="match status" value="1"/>
</dbReference>
<comment type="similarity">
    <text evidence="2 14 16">Belongs to the TonB-dependent receptor family.</text>
</comment>
<keyword evidence="13 14" id="KW-0998">Cell outer membrane</keyword>
<comment type="caution">
    <text evidence="19">The sequence shown here is derived from an EMBL/GenBank/DDBJ whole genome shotgun (WGS) entry which is preliminary data.</text>
</comment>
<keyword evidence="10 16" id="KW-0798">TonB box</keyword>
<dbReference type="Gene3D" id="2.170.130.10">
    <property type="entry name" value="TonB-dependent receptor, plug domain"/>
    <property type="match status" value="1"/>
</dbReference>
<dbReference type="InterPro" id="IPR039426">
    <property type="entry name" value="TonB-dep_rcpt-like"/>
</dbReference>
<feature type="short sequence motif" description="TonB C-terminal box" evidence="15">
    <location>
        <begin position="775"/>
        <end position="792"/>
    </location>
</feature>
<evidence type="ECO:0000256" key="8">
    <source>
        <dbReference type="ARBA" id="ARBA00023004"/>
    </source>
</evidence>
<accession>A0ABS5QBV7</accession>
<evidence type="ECO:0000256" key="5">
    <source>
        <dbReference type="ARBA" id="ARBA00022496"/>
    </source>
</evidence>
<feature type="domain" description="Secretin/TonB short N-terminal" evidence="18">
    <location>
        <begin position="54"/>
        <end position="105"/>
    </location>
</feature>
<dbReference type="Pfam" id="PF00593">
    <property type="entry name" value="TonB_dep_Rec_b-barrel"/>
    <property type="match status" value="1"/>
</dbReference>
<evidence type="ECO:0000313" key="19">
    <source>
        <dbReference type="EMBL" id="MBS7810440.1"/>
    </source>
</evidence>
<reference evidence="19 20" key="1">
    <citation type="submission" date="2021-05" db="EMBL/GenBank/DDBJ databases">
        <title>Roseococcus sp. XZZS9, whole genome shotgun sequencing project.</title>
        <authorList>
            <person name="Zhao G."/>
            <person name="Shen L."/>
        </authorList>
    </citation>
    <scope>NUCLEOTIDE SEQUENCE [LARGE SCALE GENOMIC DNA]</scope>
    <source>
        <strain evidence="19 20">XZZS9</strain>
    </source>
</reference>
<evidence type="ECO:0000256" key="12">
    <source>
        <dbReference type="ARBA" id="ARBA00023170"/>
    </source>
</evidence>
<dbReference type="InterPro" id="IPR036942">
    <property type="entry name" value="Beta-barrel_TonB_sf"/>
</dbReference>
<evidence type="ECO:0000256" key="3">
    <source>
        <dbReference type="ARBA" id="ARBA00022448"/>
    </source>
</evidence>
<dbReference type="SUPFAM" id="SSF56935">
    <property type="entry name" value="Porins"/>
    <property type="match status" value="1"/>
</dbReference>
<dbReference type="InterPro" id="IPR011662">
    <property type="entry name" value="Secretin/TonB_short_N"/>
</dbReference>
<dbReference type="InterPro" id="IPR012910">
    <property type="entry name" value="Plug_dom"/>
</dbReference>
<dbReference type="InterPro" id="IPR000531">
    <property type="entry name" value="Beta-barrel_TonB"/>
</dbReference>
<dbReference type="InterPro" id="IPR010105">
    <property type="entry name" value="TonB_sidphr_rcpt"/>
</dbReference>
<evidence type="ECO:0000256" key="9">
    <source>
        <dbReference type="ARBA" id="ARBA00023065"/>
    </source>
</evidence>
<dbReference type="Proteomes" id="UP000766336">
    <property type="component" value="Unassembled WGS sequence"/>
</dbReference>
<keyword evidence="7 17" id="KW-0732">Signal</keyword>